<reference evidence="2 3" key="1">
    <citation type="submission" date="2021-02" db="EMBL/GenBank/DDBJ databases">
        <title>Safari Cat Assemblies.</title>
        <authorList>
            <person name="Bredemeyer K.R."/>
            <person name="Murphy W.J."/>
        </authorList>
    </citation>
    <scope>NUCLEOTIDE SEQUENCE [LARGE SCALE GENOMIC DNA]</scope>
</reference>
<dbReference type="Ensembl" id="ENSFCTT00005045461.1">
    <property type="protein sequence ID" value="ENSFCTP00005032481.1"/>
    <property type="gene ID" value="ENSFCTG00005015931.1"/>
</dbReference>
<evidence type="ECO:0000256" key="1">
    <source>
        <dbReference type="SAM" id="MobiDB-lite"/>
    </source>
</evidence>
<dbReference type="Proteomes" id="UP000823872">
    <property type="component" value="Chromosome C1"/>
</dbReference>
<reference evidence="2" key="3">
    <citation type="submission" date="2025-09" db="UniProtKB">
        <authorList>
            <consortium name="Ensembl"/>
        </authorList>
    </citation>
    <scope>IDENTIFICATION</scope>
    <source>
        <strain evidence="2">breed Abyssinian</strain>
    </source>
</reference>
<feature type="compositionally biased region" description="Polar residues" evidence="1">
    <location>
        <begin position="71"/>
        <end position="83"/>
    </location>
</feature>
<evidence type="ECO:0000313" key="2">
    <source>
        <dbReference type="Ensembl" id="ENSFCTP00005032481.1"/>
    </source>
</evidence>
<protein>
    <submittedName>
        <fullName evidence="2">Uncharacterized protein</fullName>
    </submittedName>
</protein>
<name>A0ABI7YC63_FELCA</name>
<reference evidence="2" key="2">
    <citation type="submission" date="2025-08" db="UniProtKB">
        <authorList>
            <consortium name="Ensembl"/>
        </authorList>
    </citation>
    <scope>IDENTIFICATION</scope>
    <source>
        <strain evidence="2">breed Abyssinian</strain>
    </source>
</reference>
<evidence type="ECO:0000313" key="3">
    <source>
        <dbReference type="Proteomes" id="UP000823872"/>
    </source>
</evidence>
<sequence length="83" mass="9338">MVMAEGTAVLRRNRPGTKAQDFYNWPDESFDEMDSTLAVQQFYLFLREMESVYTDMEGGGAESERKKRESQAGSVSAQSPYGA</sequence>
<accession>A0ABI7YC63</accession>
<keyword evidence="3" id="KW-1185">Reference proteome</keyword>
<dbReference type="GeneTree" id="ENSGT01090000261922"/>
<feature type="region of interest" description="Disordered" evidence="1">
    <location>
        <begin position="55"/>
        <end position="83"/>
    </location>
</feature>
<proteinExistence type="predicted"/>
<organism evidence="2 3">
    <name type="scientific">Felis catus</name>
    <name type="common">Cat</name>
    <name type="synonym">Felis silvestris catus</name>
    <dbReference type="NCBI Taxonomy" id="9685"/>
    <lineage>
        <taxon>Eukaryota</taxon>
        <taxon>Metazoa</taxon>
        <taxon>Chordata</taxon>
        <taxon>Craniata</taxon>
        <taxon>Vertebrata</taxon>
        <taxon>Euteleostomi</taxon>
        <taxon>Mammalia</taxon>
        <taxon>Eutheria</taxon>
        <taxon>Laurasiatheria</taxon>
        <taxon>Carnivora</taxon>
        <taxon>Feliformia</taxon>
        <taxon>Felidae</taxon>
        <taxon>Felinae</taxon>
        <taxon>Felis</taxon>
    </lineage>
</organism>